<dbReference type="EMBL" id="FNVT01000001">
    <property type="protein sequence ID" value="SEF92558.1"/>
    <property type="molecule type" value="Genomic_DNA"/>
</dbReference>
<proteinExistence type="predicted"/>
<dbReference type="OrthoDB" id="8901345at2"/>
<keyword evidence="4" id="KW-1185">Reference proteome</keyword>
<dbReference type="Pfam" id="PF07452">
    <property type="entry name" value="CHRD"/>
    <property type="match status" value="2"/>
</dbReference>
<evidence type="ECO:0000259" key="2">
    <source>
        <dbReference type="SMART" id="SM00754"/>
    </source>
</evidence>
<dbReference type="RefSeq" id="WP_103954509.1">
    <property type="nucleotide sequence ID" value="NZ_FNVT01000001.1"/>
</dbReference>
<feature type="domain" description="CHRD" evidence="2">
    <location>
        <begin position="33"/>
        <end position="156"/>
    </location>
</feature>
<protein>
    <submittedName>
        <fullName evidence="3">CHRD domain-containing protein</fullName>
    </submittedName>
</protein>
<accession>A0A1H5VZU7</accession>
<keyword evidence="1" id="KW-0732">Signal</keyword>
<organism evidence="3 4">
    <name type="scientific">Nonomuraea solani</name>
    <dbReference type="NCBI Taxonomy" id="1144553"/>
    <lineage>
        <taxon>Bacteria</taxon>
        <taxon>Bacillati</taxon>
        <taxon>Actinomycetota</taxon>
        <taxon>Actinomycetes</taxon>
        <taxon>Streptosporangiales</taxon>
        <taxon>Streptosporangiaceae</taxon>
        <taxon>Nonomuraea</taxon>
    </lineage>
</organism>
<feature type="chain" id="PRO_5009287770" evidence="1">
    <location>
        <begin position="30"/>
        <end position="299"/>
    </location>
</feature>
<reference evidence="3 4" key="1">
    <citation type="submission" date="2016-10" db="EMBL/GenBank/DDBJ databases">
        <authorList>
            <person name="de Groot N.N."/>
        </authorList>
    </citation>
    <scope>NUCLEOTIDE SEQUENCE [LARGE SCALE GENOMIC DNA]</scope>
    <source>
        <strain evidence="3 4">CGMCC 4.7037</strain>
    </source>
</reference>
<evidence type="ECO:0000313" key="3">
    <source>
        <dbReference type="EMBL" id="SEF92558.1"/>
    </source>
</evidence>
<evidence type="ECO:0000313" key="4">
    <source>
        <dbReference type="Proteomes" id="UP000236732"/>
    </source>
</evidence>
<evidence type="ECO:0000256" key="1">
    <source>
        <dbReference type="SAM" id="SignalP"/>
    </source>
</evidence>
<sequence>MNMRTLTVPGLTVVTTLLATSISPLSAQAITPIYLAASLKGANEVPVEGMKVGDGDGSALAVFRIHGQRVDYAIRWQNVDAPSGFHIHRGQSGENGEVKIPFIGEALPKSLHAIKGTVVVKDLDLLRRVVNNPGNWYANLHNTEFGGGAVRAQLHRVRPVELESLLSHGFSTTLTTRANGRQEVPAPGTKVGDSDGSAGWLVQPEGNRVWFASSWQKIGKPVGAHIHRAPKGQNGPVVVPFFAAEKGLPRSVNGVAGSVTTDVATARRIWNNPKNWYVNLHTAKLPGGAVRGQLYKGDW</sequence>
<gene>
    <name evidence="3" type="ORF">SAMN05444920_1011035</name>
</gene>
<name>A0A1H5VZU7_9ACTN</name>
<feature type="domain" description="CHRD" evidence="2">
    <location>
        <begin position="172"/>
        <end position="296"/>
    </location>
</feature>
<dbReference type="InterPro" id="IPR010895">
    <property type="entry name" value="CHRD"/>
</dbReference>
<dbReference type="Proteomes" id="UP000236732">
    <property type="component" value="Unassembled WGS sequence"/>
</dbReference>
<dbReference type="SMART" id="SM00754">
    <property type="entry name" value="CHRD"/>
    <property type="match status" value="2"/>
</dbReference>
<dbReference type="AlphaFoldDB" id="A0A1H5VZU7"/>
<feature type="signal peptide" evidence="1">
    <location>
        <begin position="1"/>
        <end position="29"/>
    </location>
</feature>